<feature type="transmembrane region" description="Helical" evidence="2">
    <location>
        <begin position="389"/>
        <end position="409"/>
    </location>
</feature>
<evidence type="ECO:0000313" key="3">
    <source>
        <dbReference type="EMBL" id="MEP0867549.1"/>
    </source>
</evidence>
<feature type="transmembrane region" description="Helical" evidence="2">
    <location>
        <begin position="105"/>
        <end position="121"/>
    </location>
</feature>
<feature type="compositionally biased region" description="Polar residues" evidence="1">
    <location>
        <begin position="1"/>
        <end position="14"/>
    </location>
</feature>
<feature type="transmembrane region" description="Helical" evidence="2">
    <location>
        <begin position="157"/>
        <end position="177"/>
    </location>
</feature>
<name>A0ABV0JWP2_9CYAN</name>
<evidence type="ECO:0000256" key="2">
    <source>
        <dbReference type="SAM" id="Phobius"/>
    </source>
</evidence>
<reference evidence="3 4" key="1">
    <citation type="submission" date="2022-04" db="EMBL/GenBank/DDBJ databases">
        <title>Positive selection, recombination, and allopatry shape intraspecific diversity of widespread and dominant cyanobacteria.</title>
        <authorList>
            <person name="Wei J."/>
            <person name="Shu W."/>
            <person name="Hu C."/>
        </authorList>
    </citation>
    <scope>NUCLEOTIDE SEQUENCE [LARGE SCALE GENOMIC DNA]</scope>
    <source>
        <strain evidence="3 4">GB2-A5</strain>
    </source>
</reference>
<feature type="transmembrane region" description="Helical" evidence="2">
    <location>
        <begin position="52"/>
        <end position="68"/>
    </location>
</feature>
<feature type="transmembrane region" description="Helical" evidence="2">
    <location>
        <begin position="273"/>
        <end position="297"/>
    </location>
</feature>
<feature type="transmembrane region" description="Helical" evidence="2">
    <location>
        <begin position="421"/>
        <end position="440"/>
    </location>
</feature>
<feature type="transmembrane region" description="Helical" evidence="2">
    <location>
        <begin position="309"/>
        <end position="326"/>
    </location>
</feature>
<evidence type="ECO:0000313" key="4">
    <source>
        <dbReference type="Proteomes" id="UP001442494"/>
    </source>
</evidence>
<keyword evidence="2" id="KW-0812">Transmembrane</keyword>
<feature type="transmembrane region" description="Helical" evidence="2">
    <location>
        <begin position="244"/>
        <end position="261"/>
    </location>
</feature>
<keyword evidence="2" id="KW-0472">Membrane</keyword>
<keyword evidence="4" id="KW-1185">Reference proteome</keyword>
<dbReference type="Proteomes" id="UP001442494">
    <property type="component" value="Unassembled WGS sequence"/>
</dbReference>
<gene>
    <name evidence="3" type="ORF">NDI37_24160</name>
</gene>
<comment type="caution">
    <text evidence="3">The sequence shown here is derived from an EMBL/GenBank/DDBJ whole genome shotgun (WGS) entry which is preliminary data.</text>
</comment>
<organism evidence="3 4">
    <name type="scientific">Funiculus sociatus GB2-A5</name>
    <dbReference type="NCBI Taxonomy" id="2933946"/>
    <lineage>
        <taxon>Bacteria</taxon>
        <taxon>Bacillati</taxon>
        <taxon>Cyanobacteriota</taxon>
        <taxon>Cyanophyceae</taxon>
        <taxon>Coleofasciculales</taxon>
        <taxon>Coleofasciculaceae</taxon>
        <taxon>Funiculus</taxon>
    </lineage>
</organism>
<dbReference type="GO" id="GO:0016874">
    <property type="term" value="F:ligase activity"/>
    <property type="evidence" value="ECO:0007669"/>
    <property type="project" value="UniProtKB-KW"/>
</dbReference>
<dbReference type="EMBL" id="JAMPKK010000075">
    <property type="protein sequence ID" value="MEP0867549.1"/>
    <property type="molecule type" value="Genomic_DNA"/>
</dbReference>
<sequence length="468" mass="52172">MSHRQVLSSGSPQDTSHRELQPKQSKPARTAILGLVIFSSLCILGGGTAKILNLAFPVGAFAVGVFLYRRYPLIYVSFTWWIFFLTPFVRRLADWRSGFTDPSPILLSPFLVAMVTLATFYRHLPRSYQQGSFPFVLSFIGVFYGFLVALIKLSPVSAVISVLNWLPPILFGFHLFVNWRDYPYYRRSIERTFVWGVLVTGAYGVYQYIVAPEWDRTWLIETELFTSMGDPAPFGMRVWSTMNSPLPFATVIIAGLMLLLTSKETLRVPASVFGYLALLLTSVRTAWGAWFVAFITLTTSLKAHLQMRLIITVMVMAVLVVPLATVEPFSTIVQSRFASFSNLQGDQSLNDRSELYERQLSEALGEFQGMGIGGAGSIDSGILDTILSLGWFGTVPYWGGMFLCFLTLFQSREIRSDPFASAARAICFSFLPMLAGANVTVALAGMVFWGFLGIGMAACKYHLHQNKN</sequence>
<dbReference type="RefSeq" id="WP_190421906.1">
    <property type="nucleotide sequence ID" value="NZ_JAMPKK010000075.1"/>
</dbReference>
<evidence type="ECO:0000256" key="1">
    <source>
        <dbReference type="SAM" id="MobiDB-lite"/>
    </source>
</evidence>
<proteinExistence type="predicted"/>
<accession>A0ABV0JWP2</accession>
<feature type="transmembrane region" description="Helical" evidence="2">
    <location>
        <begin position="73"/>
        <end position="93"/>
    </location>
</feature>
<feature type="transmembrane region" description="Helical" evidence="2">
    <location>
        <begin position="133"/>
        <end position="151"/>
    </location>
</feature>
<protein>
    <submittedName>
        <fullName evidence="3">O-antigen ligase domain-containing protein</fullName>
    </submittedName>
</protein>
<keyword evidence="2" id="KW-1133">Transmembrane helix</keyword>
<feature type="region of interest" description="Disordered" evidence="1">
    <location>
        <begin position="1"/>
        <end position="25"/>
    </location>
</feature>
<feature type="transmembrane region" description="Helical" evidence="2">
    <location>
        <begin position="28"/>
        <end position="46"/>
    </location>
</feature>
<keyword evidence="3" id="KW-0436">Ligase</keyword>